<organism evidence="1 2">
    <name type="scientific">Microcystis viridis NIES-102</name>
    <dbReference type="NCBI Taxonomy" id="213615"/>
    <lineage>
        <taxon>Bacteria</taxon>
        <taxon>Bacillati</taxon>
        <taxon>Cyanobacteriota</taxon>
        <taxon>Cyanophyceae</taxon>
        <taxon>Oscillatoriophycideae</taxon>
        <taxon>Chroococcales</taxon>
        <taxon>Microcystaceae</taxon>
        <taxon>Microcystis</taxon>
    </lineage>
</organism>
<reference evidence="1 2" key="1">
    <citation type="submission" date="2018-11" db="EMBL/GenBank/DDBJ databases">
        <title>Complete genome sequence of Microcystis aeruginosa NIES-102.</title>
        <authorList>
            <person name="Yamaguchi H."/>
            <person name="Suzuki S."/>
            <person name="Kawachi M."/>
        </authorList>
    </citation>
    <scope>NUCLEOTIDE SEQUENCE [LARGE SCALE GENOMIC DNA]</scope>
    <source>
        <strain evidence="1 2">NIES-102</strain>
    </source>
</reference>
<dbReference type="KEGG" id="mvz:myaer102_42980"/>
<sequence length="178" mass="19854">MKRTQKPEIIASVIGGIFQLVAALAAAYAAWYLNAQQIEQLNKVQKNNAGNIEKLNREVFKPRIIIESPYKDEKTDWILPEVKGTVKGEIPSNSKILVGHRGITEQNVKIHADRIGEVLSDRSFVVDKIYLGSEAKGVGEKFEIIVLLVSEETWLFGTWYGSIGGHKSTQSLSGKRFN</sequence>
<dbReference type="EMBL" id="AP019314">
    <property type="protein sequence ID" value="BBH41680.1"/>
    <property type="molecule type" value="Genomic_DNA"/>
</dbReference>
<dbReference type="Proteomes" id="UP000278152">
    <property type="component" value="Chromosome"/>
</dbReference>
<gene>
    <name evidence="1" type="ORF">myaer102_42980</name>
</gene>
<name>A0A3G9K730_MICVR</name>
<protein>
    <submittedName>
        <fullName evidence="1">Uncharacterized protein</fullName>
    </submittedName>
</protein>
<proteinExistence type="predicted"/>
<evidence type="ECO:0000313" key="1">
    <source>
        <dbReference type="EMBL" id="BBH41680.1"/>
    </source>
</evidence>
<evidence type="ECO:0000313" key="2">
    <source>
        <dbReference type="Proteomes" id="UP000278152"/>
    </source>
</evidence>
<accession>A0A3G9K730</accession>
<dbReference type="RefSeq" id="WP_174718075.1">
    <property type="nucleotide sequence ID" value="NZ_AP019314.1"/>
</dbReference>
<dbReference type="AlphaFoldDB" id="A0A3G9K730"/>